<sequence>MAKSEFKLIIRIDPEKTEKYGYDYREVIEAVEKTCENYQCINQGDGVFTGRGVPSDVSHVGNAAHHLCHADWFEKCVKSIEWFAPRGEHIDLIQYYTEKKGIMFG</sequence>
<gene>
    <name evidence="1" type="ORF">FYJ34_05635</name>
</gene>
<proteinExistence type="predicted"/>
<dbReference type="EMBL" id="VULY01000018">
    <property type="protein sequence ID" value="MSR93756.1"/>
    <property type="molecule type" value="Genomic_DNA"/>
</dbReference>
<evidence type="ECO:0000313" key="2">
    <source>
        <dbReference type="Proteomes" id="UP000434409"/>
    </source>
</evidence>
<comment type="caution">
    <text evidence="1">The sequence shown here is derived from an EMBL/GenBank/DDBJ whole genome shotgun (WGS) entry which is preliminary data.</text>
</comment>
<dbReference type="AlphaFoldDB" id="A0A6N7V1M3"/>
<protein>
    <submittedName>
        <fullName evidence="1">Uncharacterized protein</fullName>
    </submittedName>
</protein>
<name>A0A6N7V1M3_9FIRM</name>
<keyword evidence="2" id="KW-1185">Reference proteome</keyword>
<organism evidence="1 2">
    <name type="scientific">Suipraeoptans intestinalis</name>
    <dbReference type="NCBI Taxonomy" id="2606628"/>
    <lineage>
        <taxon>Bacteria</taxon>
        <taxon>Bacillati</taxon>
        <taxon>Bacillota</taxon>
        <taxon>Clostridia</taxon>
        <taxon>Lachnospirales</taxon>
        <taxon>Lachnospiraceae</taxon>
        <taxon>Suipraeoptans</taxon>
    </lineage>
</organism>
<dbReference type="RefSeq" id="WP_154476932.1">
    <property type="nucleotide sequence ID" value="NZ_JAQYBV010000103.1"/>
</dbReference>
<evidence type="ECO:0000313" key="1">
    <source>
        <dbReference type="EMBL" id="MSR93756.1"/>
    </source>
</evidence>
<reference evidence="1 2" key="1">
    <citation type="submission" date="2019-08" db="EMBL/GenBank/DDBJ databases">
        <title>In-depth cultivation of the pig gut microbiome towards novel bacterial diversity and tailored functional studies.</title>
        <authorList>
            <person name="Wylensek D."/>
            <person name="Hitch T.C.A."/>
            <person name="Clavel T."/>
        </authorList>
    </citation>
    <scope>NUCLEOTIDE SEQUENCE [LARGE SCALE GENOMIC DNA]</scope>
    <source>
        <strain evidence="1 2">68-1-5</strain>
    </source>
</reference>
<dbReference type="Proteomes" id="UP000434409">
    <property type="component" value="Unassembled WGS sequence"/>
</dbReference>
<accession>A0A6N7V1M3</accession>